<protein>
    <submittedName>
        <fullName evidence="3">Uncharacterized protein</fullName>
    </submittedName>
</protein>
<evidence type="ECO:0000313" key="4">
    <source>
        <dbReference type="Proteomes" id="UP000775547"/>
    </source>
</evidence>
<evidence type="ECO:0000256" key="1">
    <source>
        <dbReference type="SAM" id="MobiDB-lite"/>
    </source>
</evidence>
<feature type="compositionally biased region" description="Pro residues" evidence="1">
    <location>
        <begin position="156"/>
        <end position="172"/>
    </location>
</feature>
<organism evidence="3 4">
    <name type="scientific">Asterophora parasitica</name>
    <dbReference type="NCBI Taxonomy" id="117018"/>
    <lineage>
        <taxon>Eukaryota</taxon>
        <taxon>Fungi</taxon>
        <taxon>Dikarya</taxon>
        <taxon>Basidiomycota</taxon>
        <taxon>Agaricomycotina</taxon>
        <taxon>Agaricomycetes</taxon>
        <taxon>Agaricomycetidae</taxon>
        <taxon>Agaricales</taxon>
        <taxon>Tricholomatineae</taxon>
        <taxon>Lyophyllaceae</taxon>
        <taxon>Asterophora</taxon>
    </lineage>
</organism>
<name>A0A9P7G1Y9_9AGAR</name>
<evidence type="ECO:0000256" key="2">
    <source>
        <dbReference type="SAM" id="SignalP"/>
    </source>
</evidence>
<dbReference type="EMBL" id="JABCKV010000339">
    <property type="protein sequence ID" value="KAG5641314.1"/>
    <property type="molecule type" value="Genomic_DNA"/>
</dbReference>
<evidence type="ECO:0000313" key="3">
    <source>
        <dbReference type="EMBL" id="KAG5641314.1"/>
    </source>
</evidence>
<dbReference type="OrthoDB" id="2432613at2759"/>
<dbReference type="PANTHER" id="PTHR40633">
    <property type="entry name" value="MATRIX PROTEIN, PUTATIVE (AFU_ORTHOLOGUE AFUA_8G05410)-RELATED"/>
    <property type="match status" value="1"/>
</dbReference>
<comment type="caution">
    <text evidence="3">The sequence shown here is derived from an EMBL/GenBank/DDBJ whole genome shotgun (WGS) entry which is preliminary data.</text>
</comment>
<gene>
    <name evidence="3" type="ORF">DXG03_005535</name>
</gene>
<reference evidence="3" key="1">
    <citation type="submission" date="2020-07" db="EMBL/GenBank/DDBJ databases">
        <authorList>
            <person name="Nieuwenhuis M."/>
            <person name="Van De Peppel L.J.J."/>
        </authorList>
    </citation>
    <scope>NUCLEOTIDE SEQUENCE</scope>
    <source>
        <strain evidence="3">AP01</strain>
        <tissue evidence="3">Mycelium</tissue>
    </source>
</reference>
<sequence length="265" mass="26871">MFKTFALTALLASATLLAVRADVVPTVPGPGIIYKEGGTCHIEWDGDKDSTTAWKNMAIELMTGDNFAMVHLTTVATGLDGTVSGSFDHPCPAVTPNSAIYFYQFTAPGASDKQWATRFTIASPTGETTPPTNPTQPGTNAPIPWGVGALTDPSTAVPPPPSAGGPTAPPPVSSDAPSSSLLVSTSSEIVFSSTSAIESATLTPSVVSSTSSSRSSPSVIPSAVANVSVGSPAKDNAAASLSVDSRMWQAAVALGASFIAFTVLL</sequence>
<reference evidence="3" key="2">
    <citation type="submission" date="2021-10" db="EMBL/GenBank/DDBJ databases">
        <title>Phylogenomics reveals ancestral predisposition of the termite-cultivated fungus Termitomyces towards a domesticated lifestyle.</title>
        <authorList>
            <person name="Auxier B."/>
            <person name="Grum-Grzhimaylo A."/>
            <person name="Cardenas M.E."/>
            <person name="Lodge J.D."/>
            <person name="Laessoe T."/>
            <person name="Pedersen O."/>
            <person name="Smith M.E."/>
            <person name="Kuyper T.W."/>
            <person name="Franco-Molano E.A."/>
            <person name="Baroni T.J."/>
            <person name="Aanen D.K."/>
        </authorList>
    </citation>
    <scope>NUCLEOTIDE SEQUENCE</scope>
    <source>
        <strain evidence="3">AP01</strain>
        <tissue evidence="3">Mycelium</tissue>
    </source>
</reference>
<feature type="compositionally biased region" description="Low complexity" evidence="1">
    <location>
        <begin position="124"/>
        <end position="142"/>
    </location>
</feature>
<proteinExistence type="predicted"/>
<dbReference type="PANTHER" id="PTHR40633:SF1">
    <property type="entry name" value="GPI ANCHORED SERINE-THREONINE RICH PROTEIN (AFU_ORTHOLOGUE AFUA_1G03630)"/>
    <property type="match status" value="1"/>
</dbReference>
<dbReference type="Proteomes" id="UP000775547">
    <property type="component" value="Unassembled WGS sequence"/>
</dbReference>
<keyword evidence="4" id="KW-1185">Reference proteome</keyword>
<feature type="region of interest" description="Disordered" evidence="1">
    <location>
        <begin position="122"/>
        <end position="179"/>
    </location>
</feature>
<feature type="signal peptide" evidence="2">
    <location>
        <begin position="1"/>
        <end position="21"/>
    </location>
</feature>
<dbReference type="AlphaFoldDB" id="A0A9P7G1Y9"/>
<keyword evidence="2" id="KW-0732">Signal</keyword>
<dbReference type="InterPro" id="IPR052982">
    <property type="entry name" value="SRP1/TIP1-like"/>
</dbReference>
<accession>A0A9P7G1Y9</accession>
<feature type="chain" id="PRO_5040188070" evidence="2">
    <location>
        <begin position="22"/>
        <end position="265"/>
    </location>
</feature>